<dbReference type="EMBL" id="JAKOGI010004367">
    <property type="protein sequence ID" value="KAJ8419819.1"/>
    <property type="molecule type" value="Genomic_DNA"/>
</dbReference>
<dbReference type="OrthoDB" id="851886at2759"/>
<dbReference type="PANTHER" id="PTHR33233">
    <property type="entry name" value="ENDONUCLEASE/EXONUCLEASE/PHOSPHATASE"/>
    <property type="match status" value="1"/>
</dbReference>
<organism evidence="1 2">
    <name type="scientific">Carnegiea gigantea</name>
    <dbReference type="NCBI Taxonomy" id="171969"/>
    <lineage>
        <taxon>Eukaryota</taxon>
        <taxon>Viridiplantae</taxon>
        <taxon>Streptophyta</taxon>
        <taxon>Embryophyta</taxon>
        <taxon>Tracheophyta</taxon>
        <taxon>Spermatophyta</taxon>
        <taxon>Magnoliopsida</taxon>
        <taxon>eudicotyledons</taxon>
        <taxon>Gunneridae</taxon>
        <taxon>Pentapetalae</taxon>
        <taxon>Caryophyllales</taxon>
        <taxon>Cactineae</taxon>
        <taxon>Cactaceae</taxon>
        <taxon>Cactoideae</taxon>
        <taxon>Echinocereeae</taxon>
        <taxon>Carnegiea</taxon>
    </lineage>
</organism>
<dbReference type="Proteomes" id="UP001153076">
    <property type="component" value="Unassembled WGS sequence"/>
</dbReference>
<sequence length="241" mass="28383">MFEGGSESPTGSNDVLSPNRRIINSYACMIDLDEGTSLKFIQTSMINGVKCAKIEKKNDVNPETAYWQFVMLCLVLGSNPPLEIIKGFIRCTWKAFDIHKICLVRKGVYLVRINSLNDQMTVVQRGVYFLIRNPSLLNPRMKRWILTPRLSLPSLFELTNTLRRKTVLKYARLLIEIHMEDAFPEYIDFINDHNVLVRQKMEYEWKPTKCSHLKKFGHTKEERRKKSLIRKEWRLVYRQVE</sequence>
<evidence type="ECO:0000313" key="1">
    <source>
        <dbReference type="EMBL" id="KAJ8419819.1"/>
    </source>
</evidence>
<name>A0A9Q1GI19_9CARY</name>
<evidence type="ECO:0000313" key="2">
    <source>
        <dbReference type="Proteomes" id="UP001153076"/>
    </source>
</evidence>
<keyword evidence="2" id="KW-1185">Reference proteome</keyword>
<proteinExistence type="predicted"/>
<gene>
    <name evidence="1" type="ORF">Cgig2_022215</name>
</gene>
<reference evidence="1" key="1">
    <citation type="submission" date="2022-04" db="EMBL/GenBank/DDBJ databases">
        <title>Carnegiea gigantea Genome sequencing and assembly v2.</title>
        <authorList>
            <person name="Copetti D."/>
            <person name="Sanderson M.J."/>
            <person name="Burquez A."/>
            <person name="Wojciechowski M.F."/>
        </authorList>
    </citation>
    <scope>NUCLEOTIDE SEQUENCE</scope>
    <source>
        <strain evidence="1">SGP5-SGP5p</strain>
        <tissue evidence="1">Aerial part</tissue>
    </source>
</reference>
<dbReference type="PANTHER" id="PTHR33233:SF14">
    <property type="entry name" value="ENDONUCLEASE_EXONUCLEASE_PHOSPHATASE"/>
    <property type="match status" value="1"/>
</dbReference>
<dbReference type="AlphaFoldDB" id="A0A9Q1GI19"/>
<protein>
    <submittedName>
        <fullName evidence="1">Uncharacterized protein</fullName>
    </submittedName>
</protein>
<accession>A0A9Q1GI19</accession>
<comment type="caution">
    <text evidence="1">The sequence shown here is derived from an EMBL/GenBank/DDBJ whole genome shotgun (WGS) entry which is preliminary data.</text>
</comment>